<dbReference type="WBParaSite" id="ES5_v2.g13489.t1">
    <property type="protein sequence ID" value="ES5_v2.g13489.t1"/>
    <property type="gene ID" value="ES5_v2.g13489"/>
</dbReference>
<sequence length="383" mass="43975">TRSEENHNGFAKASDERMANIQRKFEPNFVVLMQQQEQMLKKLIIPVFLQIYNKNLEFKVKLFIIFKEFRRPGEPASEAANEIQIDTTQPDGHVIETEVLPGNEEIQNVVDLLRPPTAIRYVTNNDATAVDQEQVVSQVPVLPKRKRKRGGTTFIPKRPKKRASSLSPEKRSSTQPPTDNRAPRAHNNNTSASQPIIHQRQRLTTPDNEEREEEEEEDYHLRPRRSVRQRGKQVAERLKQRLPQTDAPSSVTSTRPRQPQRQQPTSERRYDPFEKDSSEAQQDIPAASNRQLGNQQIITIEYPIQDEQLKDDFEHIIPQENPPQIEQACATETAQLQQPPGVANPFQVEQVALQGGRHHFDPTVSQCAAQNYLNQIARLHDLL</sequence>
<dbReference type="Proteomes" id="UP000887579">
    <property type="component" value="Unplaced"/>
</dbReference>
<evidence type="ECO:0000313" key="2">
    <source>
        <dbReference type="WBParaSite" id="ES5_v2.g13489.t1"/>
    </source>
</evidence>
<organism evidence="1 2">
    <name type="scientific">Panagrolaimus sp. ES5</name>
    <dbReference type="NCBI Taxonomy" id="591445"/>
    <lineage>
        <taxon>Eukaryota</taxon>
        <taxon>Metazoa</taxon>
        <taxon>Ecdysozoa</taxon>
        <taxon>Nematoda</taxon>
        <taxon>Chromadorea</taxon>
        <taxon>Rhabditida</taxon>
        <taxon>Tylenchina</taxon>
        <taxon>Panagrolaimomorpha</taxon>
        <taxon>Panagrolaimoidea</taxon>
        <taxon>Panagrolaimidae</taxon>
        <taxon>Panagrolaimus</taxon>
    </lineage>
</organism>
<evidence type="ECO:0000313" key="1">
    <source>
        <dbReference type="Proteomes" id="UP000887579"/>
    </source>
</evidence>
<name>A0AC34F8T7_9BILA</name>
<reference evidence="2" key="1">
    <citation type="submission" date="2022-11" db="UniProtKB">
        <authorList>
            <consortium name="WormBaseParasite"/>
        </authorList>
    </citation>
    <scope>IDENTIFICATION</scope>
</reference>
<protein>
    <submittedName>
        <fullName evidence="2">Uncharacterized protein</fullName>
    </submittedName>
</protein>
<accession>A0AC34F8T7</accession>
<proteinExistence type="predicted"/>